<comment type="caution">
    <text evidence="2">The sequence shown here is derived from an EMBL/GenBank/DDBJ whole genome shotgun (WGS) entry which is preliminary data.</text>
</comment>
<evidence type="ECO:0000313" key="3">
    <source>
        <dbReference type="Proteomes" id="UP000765509"/>
    </source>
</evidence>
<gene>
    <name evidence="2" type="ORF">O181_131798</name>
</gene>
<feature type="compositionally biased region" description="Basic and acidic residues" evidence="1">
    <location>
        <begin position="69"/>
        <end position="79"/>
    </location>
</feature>
<dbReference type="AlphaFoldDB" id="A0A9Q3QB30"/>
<organism evidence="2 3">
    <name type="scientific">Austropuccinia psidii MF-1</name>
    <dbReference type="NCBI Taxonomy" id="1389203"/>
    <lineage>
        <taxon>Eukaryota</taxon>
        <taxon>Fungi</taxon>
        <taxon>Dikarya</taxon>
        <taxon>Basidiomycota</taxon>
        <taxon>Pucciniomycotina</taxon>
        <taxon>Pucciniomycetes</taxon>
        <taxon>Pucciniales</taxon>
        <taxon>Sphaerophragmiaceae</taxon>
        <taxon>Austropuccinia</taxon>
    </lineage>
</organism>
<feature type="region of interest" description="Disordered" evidence="1">
    <location>
        <begin position="48"/>
        <end position="102"/>
    </location>
</feature>
<evidence type="ECO:0000313" key="2">
    <source>
        <dbReference type="EMBL" id="MBW0592083.1"/>
    </source>
</evidence>
<sequence length="132" mass="14996">MGWEKTIELLEGWSPSSFKDKVKKIKNWLKNQSLSSISQKKGLEMTSAFEKEGPVASTSIKSVQGQARRTSEEAERSQDQSKQGKRKSQLAQTLPTRVQDPQIGALRSGNCIQYFEPLRYDHISKKVTRKIL</sequence>
<proteinExistence type="predicted"/>
<feature type="compositionally biased region" description="Polar residues" evidence="1">
    <location>
        <begin position="56"/>
        <end position="68"/>
    </location>
</feature>
<dbReference type="Proteomes" id="UP000765509">
    <property type="component" value="Unassembled WGS sequence"/>
</dbReference>
<evidence type="ECO:0000256" key="1">
    <source>
        <dbReference type="SAM" id="MobiDB-lite"/>
    </source>
</evidence>
<dbReference type="EMBL" id="AVOT02146519">
    <property type="protein sequence ID" value="MBW0592083.1"/>
    <property type="molecule type" value="Genomic_DNA"/>
</dbReference>
<protein>
    <submittedName>
        <fullName evidence="2">Uncharacterized protein</fullName>
    </submittedName>
</protein>
<keyword evidence="3" id="KW-1185">Reference proteome</keyword>
<name>A0A9Q3QB30_9BASI</name>
<reference evidence="2" key="1">
    <citation type="submission" date="2021-03" db="EMBL/GenBank/DDBJ databases">
        <title>Draft genome sequence of rust myrtle Austropuccinia psidii MF-1, a brazilian biotype.</title>
        <authorList>
            <person name="Quecine M.C."/>
            <person name="Pachon D.M.R."/>
            <person name="Bonatelli M.L."/>
            <person name="Correr F.H."/>
            <person name="Franceschini L.M."/>
            <person name="Leite T.F."/>
            <person name="Margarido G.R.A."/>
            <person name="Almeida C.A."/>
            <person name="Ferrarezi J.A."/>
            <person name="Labate C.A."/>
        </authorList>
    </citation>
    <scope>NUCLEOTIDE SEQUENCE</scope>
    <source>
        <strain evidence="2">MF-1</strain>
    </source>
</reference>
<accession>A0A9Q3QB30</accession>